<proteinExistence type="predicted"/>
<dbReference type="PROSITE" id="PS50181">
    <property type="entry name" value="FBOX"/>
    <property type="match status" value="1"/>
</dbReference>
<dbReference type="Gene3D" id="1.20.1280.50">
    <property type="match status" value="1"/>
</dbReference>
<organism evidence="3 4">
    <name type="scientific">Lolium multiflorum</name>
    <name type="common">Italian ryegrass</name>
    <name type="synonym">Lolium perenne subsp. multiflorum</name>
    <dbReference type="NCBI Taxonomy" id="4521"/>
    <lineage>
        <taxon>Eukaryota</taxon>
        <taxon>Viridiplantae</taxon>
        <taxon>Streptophyta</taxon>
        <taxon>Embryophyta</taxon>
        <taxon>Tracheophyta</taxon>
        <taxon>Spermatophyta</taxon>
        <taxon>Magnoliopsida</taxon>
        <taxon>Liliopsida</taxon>
        <taxon>Poales</taxon>
        <taxon>Poaceae</taxon>
        <taxon>BOP clade</taxon>
        <taxon>Pooideae</taxon>
        <taxon>Poodae</taxon>
        <taxon>Poeae</taxon>
        <taxon>Poeae Chloroplast Group 2 (Poeae type)</taxon>
        <taxon>Loliodinae</taxon>
        <taxon>Loliinae</taxon>
        <taxon>Lolium</taxon>
    </lineage>
</organism>
<keyword evidence="4" id="KW-1185">Reference proteome</keyword>
<feature type="region of interest" description="Disordered" evidence="1">
    <location>
        <begin position="397"/>
        <end position="422"/>
    </location>
</feature>
<evidence type="ECO:0000259" key="2">
    <source>
        <dbReference type="PROSITE" id="PS50181"/>
    </source>
</evidence>
<protein>
    <recommendedName>
        <fullName evidence="2">F-box domain-containing protein</fullName>
    </recommendedName>
</protein>
<reference evidence="3" key="1">
    <citation type="submission" date="2023-07" db="EMBL/GenBank/DDBJ databases">
        <title>A chromosome-level genome assembly of Lolium multiflorum.</title>
        <authorList>
            <person name="Chen Y."/>
            <person name="Copetti D."/>
            <person name="Kolliker R."/>
            <person name="Studer B."/>
        </authorList>
    </citation>
    <scope>NUCLEOTIDE SEQUENCE</scope>
    <source>
        <strain evidence="3">02402/16</strain>
        <tissue evidence="3">Leaf</tissue>
    </source>
</reference>
<dbReference type="SUPFAM" id="SSF81383">
    <property type="entry name" value="F-box domain"/>
    <property type="match status" value="1"/>
</dbReference>
<dbReference type="InterPro" id="IPR036047">
    <property type="entry name" value="F-box-like_dom_sf"/>
</dbReference>
<dbReference type="InterPro" id="IPR006553">
    <property type="entry name" value="Leu-rich_rpt_Cys-con_subtyp"/>
</dbReference>
<feature type="domain" description="F-box" evidence="2">
    <location>
        <begin position="44"/>
        <end position="93"/>
    </location>
</feature>
<comment type="caution">
    <text evidence="3">The sequence shown here is derived from an EMBL/GenBank/DDBJ whole genome shotgun (WGS) entry which is preliminary data.</text>
</comment>
<dbReference type="InterPro" id="IPR001810">
    <property type="entry name" value="F-box_dom"/>
</dbReference>
<dbReference type="PANTHER" id="PTHR38926">
    <property type="entry name" value="F-BOX DOMAIN CONTAINING PROTEIN, EXPRESSED"/>
    <property type="match status" value="1"/>
</dbReference>
<accession>A0AAD8T295</accession>
<dbReference type="PANTHER" id="PTHR38926:SF74">
    <property type="entry name" value="OS08G0193600 PROTEIN"/>
    <property type="match status" value="1"/>
</dbReference>
<dbReference type="EMBL" id="JAUUTY010000003">
    <property type="protein sequence ID" value="KAK1668314.1"/>
    <property type="molecule type" value="Genomic_DNA"/>
</dbReference>
<evidence type="ECO:0000256" key="1">
    <source>
        <dbReference type="SAM" id="MobiDB-lite"/>
    </source>
</evidence>
<dbReference type="Pfam" id="PF12937">
    <property type="entry name" value="F-box-like"/>
    <property type="match status" value="1"/>
</dbReference>
<evidence type="ECO:0000313" key="4">
    <source>
        <dbReference type="Proteomes" id="UP001231189"/>
    </source>
</evidence>
<dbReference type="SUPFAM" id="SSF52047">
    <property type="entry name" value="RNI-like"/>
    <property type="match status" value="1"/>
</dbReference>
<dbReference type="AlphaFoldDB" id="A0AAD8T295"/>
<sequence>MPSLPPPVAVPPLTLRQRRKGAISLHLDVFLAYHYPPPPPVPEERDWLDLPLDATLSILQRLDHVELLVGGVAGACRSWRRLTRYEPALWRHIDMRPYPRVVGIEEFAREAVLRSEGLCESFSADEFGDDDFLLFLAQQAPSLRSLRLEFFYKVTNEGFVEAIRKFPLLEELELRNCHGIKDPRVFELVAEVCPGMKHFRHAIYRSTSSWGYYRYDIARPDNNVEALAIAGMHKLRSLQLFMNTLTNEGLAAIIDNCPDLELLDLRSCGNIVMDEAMRTKCARIKRKIIRLRNFEDDGEDFEVGSRISFCSTCGMSEYFRNLNKKDTTTDSEDNYDPYCYYLSDDDEINLEEHGRMTLGKSMQSNYVPIPPSLLNEDEAMATFPVNPLAFLPVGMTIDQGPPDGKNQQQHHGGGNNHGHQHFHHHVHPVVNNNAVVQELNDQEDLMHGPEGVQEAPPLFNFQIILAEQGVSFEGGLPPPANNVTDIPLQAWTDMVDSPSSSYRSQDIVLVDIPQMQQLNFLSFDSGSLEDLTAEIWAKVSLAKSSMSSALAPTVSLGNTQHISFKIHMDSVMLYELLGEFFMLQAGRKHLKKDSSTTSSAVTNMLLEYPADAPSSSEDCSADPLPMHQAVDMKGKGKLLTEPECTSQVMRSSSSNKYDGFNHKNLSEAKAVKPKVKQRKIRVVQQKIQKTKKFPKNAIIQYDPSVLAATLIPVLQAIGLNMCVVFPRKNLLKESYLLHL</sequence>
<gene>
    <name evidence="3" type="ORF">QYE76_056473</name>
</gene>
<dbReference type="Proteomes" id="UP001231189">
    <property type="component" value="Unassembled WGS sequence"/>
</dbReference>
<dbReference type="Gene3D" id="3.80.10.10">
    <property type="entry name" value="Ribonuclease Inhibitor"/>
    <property type="match status" value="1"/>
</dbReference>
<name>A0AAD8T295_LOLMU</name>
<dbReference type="InterPro" id="IPR032675">
    <property type="entry name" value="LRR_dom_sf"/>
</dbReference>
<dbReference type="SMART" id="SM00367">
    <property type="entry name" value="LRR_CC"/>
    <property type="match status" value="4"/>
</dbReference>
<evidence type="ECO:0000313" key="3">
    <source>
        <dbReference type="EMBL" id="KAK1668314.1"/>
    </source>
</evidence>